<dbReference type="EMBL" id="WJQU01000002">
    <property type="protein sequence ID" value="KAJ6641628.1"/>
    <property type="molecule type" value="Genomic_DNA"/>
</dbReference>
<keyword evidence="15" id="KW-1185">Reference proteome</keyword>
<protein>
    <submittedName>
        <fullName evidence="14">Glycine receptor subunit alpha-2</fullName>
    </submittedName>
</protein>
<dbReference type="InterPro" id="IPR038050">
    <property type="entry name" value="Neuro_actylchol_rec"/>
</dbReference>
<dbReference type="InterPro" id="IPR006201">
    <property type="entry name" value="Neur_channel"/>
</dbReference>
<dbReference type="Pfam" id="PF02932">
    <property type="entry name" value="Neur_chan_memb"/>
    <property type="match status" value="1"/>
</dbReference>
<evidence type="ECO:0000256" key="8">
    <source>
        <dbReference type="ARBA" id="ARBA00023065"/>
    </source>
</evidence>
<keyword evidence="8 11" id="KW-0406">Ion transport</keyword>
<dbReference type="InterPro" id="IPR018000">
    <property type="entry name" value="Neurotransmitter_ion_chnl_CS"/>
</dbReference>
<keyword evidence="10 11" id="KW-0407">Ion channel</keyword>
<dbReference type="SUPFAM" id="SSF90112">
    <property type="entry name" value="Neurotransmitter-gated ion-channel transmembrane pore"/>
    <property type="match status" value="1"/>
</dbReference>
<feature type="domain" description="Neurotransmitter-gated ion-channel ligand-binding" evidence="12">
    <location>
        <begin position="33"/>
        <end position="207"/>
    </location>
</feature>
<dbReference type="InterPro" id="IPR036734">
    <property type="entry name" value="Neur_chan_lig-bd_sf"/>
</dbReference>
<keyword evidence="14" id="KW-0675">Receptor</keyword>
<evidence type="ECO:0000256" key="10">
    <source>
        <dbReference type="ARBA" id="ARBA00023303"/>
    </source>
</evidence>
<keyword evidence="5 11" id="KW-0812">Transmembrane</keyword>
<comment type="caution">
    <text evidence="14">The sequence shown here is derived from an EMBL/GenBank/DDBJ whole genome shotgun (WGS) entry which is preliminary data.</text>
</comment>
<dbReference type="GO" id="GO:0004888">
    <property type="term" value="F:transmembrane signaling receptor activity"/>
    <property type="evidence" value="ECO:0007669"/>
    <property type="project" value="InterPro"/>
</dbReference>
<dbReference type="Gene3D" id="1.20.58.390">
    <property type="entry name" value="Neurotransmitter-gated ion-channel transmembrane domain"/>
    <property type="match status" value="1"/>
</dbReference>
<evidence type="ECO:0000256" key="5">
    <source>
        <dbReference type="ARBA" id="ARBA00022692"/>
    </source>
</evidence>
<feature type="domain" description="Neurotransmitter-gated ion-channel transmembrane" evidence="13">
    <location>
        <begin position="246"/>
        <end position="463"/>
    </location>
</feature>
<dbReference type="InterPro" id="IPR006028">
    <property type="entry name" value="GABAA/Glycine_rcpt"/>
</dbReference>
<keyword evidence="9 11" id="KW-0472">Membrane</keyword>
<evidence type="ECO:0000259" key="12">
    <source>
        <dbReference type="Pfam" id="PF02931"/>
    </source>
</evidence>
<feature type="chain" id="PRO_5040532408" evidence="11">
    <location>
        <begin position="28"/>
        <end position="474"/>
    </location>
</feature>
<evidence type="ECO:0000256" key="3">
    <source>
        <dbReference type="ARBA" id="ARBA00022448"/>
    </source>
</evidence>
<dbReference type="Proteomes" id="UP001151699">
    <property type="component" value="Chromosome B"/>
</dbReference>
<comment type="similarity">
    <text evidence="11">Belongs to the ligand-gated ion channel (TC 1.A.9) family.</text>
</comment>
<evidence type="ECO:0000256" key="11">
    <source>
        <dbReference type="RuleBase" id="RU000687"/>
    </source>
</evidence>
<evidence type="ECO:0000256" key="1">
    <source>
        <dbReference type="ARBA" id="ARBA00004141"/>
    </source>
</evidence>
<dbReference type="PANTHER" id="PTHR18945">
    <property type="entry name" value="NEUROTRANSMITTER GATED ION CHANNEL"/>
    <property type="match status" value="1"/>
</dbReference>
<evidence type="ECO:0000256" key="6">
    <source>
        <dbReference type="ARBA" id="ARBA00022729"/>
    </source>
</evidence>
<feature type="transmembrane region" description="Helical" evidence="11">
    <location>
        <begin position="271"/>
        <end position="291"/>
    </location>
</feature>
<dbReference type="GO" id="GO:0005230">
    <property type="term" value="F:extracellular ligand-gated monoatomic ion channel activity"/>
    <property type="evidence" value="ECO:0007669"/>
    <property type="project" value="InterPro"/>
</dbReference>
<sequence length="474" mass="54553">MRLLQIVCALVLLKVKMVSVTTQPAIASTYTMEDAYDKNERPSELTDVSIGLYLNRISAVNENNEEISIDVFLQVIWEDKRIRHKNDTNTTAASYIELKIEERHEIWVPDLYIRQLREMKVLKLFEEISSLRLYKNSTVVFSLGATIIIKCDMDFLLYPLDVQICPVDFSSYKYSVKDMTFRWKKENPITFPKDFDEGFFRLPKYVVSFSTEQDPHIIYYGDVDHCSARLEITLSRELKSYLLEHYLPSTLFVSMSWGSFVVIPEVVPGRMVLLVTTLLTLVTMFNTVRNISPDALELKCIEVWLISCILFVFLALIEYFIVLFGIRYDKHWRTAKTITKAMANMSSNETHGMSMPNSVQRKNGLEQSARAFQNMNKVTPENKKKITNIPSNAPPIVNTTTNVHQVDGNAGSISSNPNTINRKRFRNAAEVAILYAGSQRGKLDQISLIIFPLCFLVFSIVYWALYITESKKRM</sequence>
<name>A0A9Q0N0W6_9DIPT</name>
<dbReference type="OrthoDB" id="6667051at2759"/>
<dbReference type="AlphaFoldDB" id="A0A9Q0N0W6"/>
<feature type="transmembrane region" description="Helical" evidence="11">
    <location>
        <begin position="446"/>
        <end position="465"/>
    </location>
</feature>
<evidence type="ECO:0000313" key="15">
    <source>
        <dbReference type="Proteomes" id="UP001151699"/>
    </source>
</evidence>
<dbReference type="PROSITE" id="PS00236">
    <property type="entry name" value="NEUROTR_ION_CHANNEL"/>
    <property type="match status" value="1"/>
</dbReference>
<dbReference type="PRINTS" id="PR00252">
    <property type="entry name" value="NRIONCHANNEL"/>
</dbReference>
<dbReference type="GO" id="GO:0099095">
    <property type="term" value="F:ligand-gated monoatomic anion channel activity"/>
    <property type="evidence" value="ECO:0007669"/>
    <property type="project" value="UniProtKB-ARBA"/>
</dbReference>
<feature type="transmembrane region" description="Helical" evidence="11">
    <location>
        <begin position="303"/>
        <end position="326"/>
    </location>
</feature>
<dbReference type="InterPro" id="IPR006202">
    <property type="entry name" value="Neur_chan_lig-bd"/>
</dbReference>
<evidence type="ECO:0000256" key="4">
    <source>
        <dbReference type="ARBA" id="ARBA00022475"/>
    </source>
</evidence>
<dbReference type="InterPro" id="IPR006029">
    <property type="entry name" value="Neurotrans-gated_channel_TM"/>
</dbReference>
<evidence type="ECO:0000256" key="7">
    <source>
        <dbReference type="ARBA" id="ARBA00022989"/>
    </source>
</evidence>
<evidence type="ECO:0000259" key="13">
    <source>
        <dbReference type="Pfam" id="PF02932"/>
    </source>
</evidence>
<keyword evidence="6 11" id="KW-0732">Signal</keyword>
<dbReference type="SUPFAM" id="SSF63712">
    <property type="entry name" value="Nicotinic receptor ligand binding domain-like"/>
    <property type="match status" value="1"/>
</dbReference>
<dbReference type="GO" id="GO:0005254">
    <property type="term" value="F:chloride channel activity"/>
    <property type="evidence" value="ECO:0007669"/>
    <property type="project" value="UniProtKB-ARBA"/>
</dbReference>
<keyword evidence="7 11" id="KW-1133">Transmembrane helix</keyword>
<keyword evidence="4" id="KW-1003">Cell membrane</keyword>
<dbReference type="GO" id="GO:0005886">
    <property type="term" value="C:plasma membrane"/>
    <property type="evidence" value="ECO:0007669"/>
    <property type="project" value="UniProtKB-SubCell"/>
</dbReference>
<accession>A0A9Q0N0W6</accession>
<feature type="transmembrane region" description="Helical" evidence="11">
    <location>
        <begin position="246"/>
        <end position="264"/>
    </location>
</feature>
<gene>
    <name evidence="14" type="primary">GLRA2</name>
    <name evidence="14" type="ORF">Bhyg_06568</name>
</gene>
<reference evidence="14" key="1">
    <citation type="submission" date="2022-07" db="EMBL/GenBank/DDBJ databases">
        <authorList>
            <person name="Trinca V."/>
            <person name="Uliana J.V.C."/>
            <person name="Torres T.T."/>
            <person name="Ward R.J."/>
            <person name="Monesi N."/>
        </authorList>
    </citation>
    <scope>NUCLEOTIDE SEQUENCE</scope>
    <source>
        <strain evidence="14">HSMRA1968</strain>
        <tissue evidence="14">Whole embryos</tissue>
    </source>
</reference>
<keyword evidence="3 11" id="KW-0813">Transport</keyword>
<proteinExistence type="inferred from homology"/>
<organism evidence="14 15">
    <name type="scientific">Pseudolycoriella hygida</name>
    <dbReference type="NCBI Taxonomy" id="35572"/>
    <lineage>
        <taxon>Eukaryota</taxon>
        <taxon>Metazoa</taxon>
        <taxon>Ecdysozoa</taxon>
        <taxon>Arthropoda</taxon>
        <taxon>Hexapoda</taxon>
        <taxon>Insecta</taxon>
        <taxon>Pterygota</taxon>
        <taxon>Neoptera</taxon>
        <taxon>Endopterygota</taxon>
        <taxon>Diptera</taxon>
        <taxon>Nematocera</taxon>
        <taxon>Sciaroidea</taxon>
        <taxon>Sciaridae</taxon>
        <taxon>Pseudolycoriella</taxon>
    </lineage>
</organism>
<dbReference type="InterPro" id="IPR036719">
    <property type="entry name" value="Neuro-gated_channel_TM_sf"/>
</dbReference>
<comment type="subcellular location">
    <subcellularLocation>
        <location evidence="2">Cell membrane</location>
    </subcellularLocation>
    <subcellularLocation>
        <location evidence="1">Membrane</location>
        <topology evidence="1">Multi-pass membrane protein</topology>
    </subcellularLocation>
</comment>
<evidence type="ECO:0000256" key="9">
    <source>
        <dbReference type="ARBA" id="ARBA00023136"/>
    </source>
</evidence>
<feature type="signal peptide" evidence="11">
    <location>
        <begin position="1"/>
        <end position="27"/>
    </location>
</feature>
<evidence type="ECO:0000256" key="2">
    <source>
        <dbReference type="ARBA" id="ARBA00004236"/>
    </source>
</evidence>
<dbReference type="PRINTS" id="PR00253">
    <property type="entry name" value="GABAARECEPTR"/>
</dbReference>
<evidence type="ECO:0000313" key="14">
    <source>
        <dbReference type="EMBL" id="KAJ6641628.1"/>
    </source>
</evidence>
<dbReference type="Gene3D" id="2.70.170.10">
    <property type="entry name" value="Neurotransmitter-gated ion-channel ligand-binding domain"/>
    <property type="match status" value="1"/>
</dbReference>
<dbReference type="Pfam" id="PF02931">
    <property type="entry name" value="Neur_chan_LBD"/>
    <property type="match status" value="1"/>
</dbReference>